<evidence type="ECO:0000313" key="7">
    <source>
        <dbReference type="Proteomes" id="UP000575397"/>
    </source>
</evidence>
<dbReference type="EMBL" id="VSZY01000014">
    <property type="protein sequence ID" value="MCU9969358.1"/>
    <property type="molecule type" value="Genomic_DNA"/>
</dbReference>
<dbReference type="Gene3D" id="3.40.630.30">
    <property type="match status" value="1"/>
</dbReference>
<name>A0A2J9KPX3_9ACTO</name>
<reference evidence="7 8" key="2">
    <citation type="submission" date="2020-04" db="EMBL/GenBank/DDBJ databases">
        <title>Antimicrobial susceptibility and clonality of vaginal-derived multi-drug resistant Mobiluncus isolates in China.</title>
        <authorList>
            <person name="Zhang X."/>
        </authorList>
    </citation>
    <scope>NUCLEOTIDE SEQUENCE [LARGE SCALE GENOMIC DNA]</scope>
    <source>
        <strain evidence="6 7">12</strain>
        <strain evidence="5 8">13</strain>
    </source>
</reference>
<dbReference type="AlphaFoldDB" id="A0A2J9KPX3"/>
<evidence type="ECO:0000256" key="1">
    <source>
        <dbReference type="ARBA" id="ARBA00022679"/>
    </source>
</evidence>
<evidence type="ECO:0000256" key="2">
    <source>
        <dbReference type="ARBA" id="ARBA00023315"/>
    </source>
</evidence>
<dbReference type="EMBL" id="JABCUS010000018">
    <property type="protein sequence ID" value="NMX03965.1"/>
    <property type="molecule type" value="Genomic_DNA"/>
</dbReference>
<dbReference type="Pfam" id="PF00583">
    <property type="entry name" value="Acetyltransf_1"/>
    <property type="match status" value="1"/>
</dbReference>
<evidence type="ECO:0000313" key="5">
    <source>
        <dbReference type="EMBL" id="NMW64917.1"/>
    </source>
</evidence>
<evidence type="ECO:0000259" key="3">
    <source>
        <dbReference type="PROSITE" id="PS51186"/>
    </source>
</evidence>
<dbReference type="CDD" id="cd04301">
    <property type="entry name" value="NAT_SF"/>
    <property type="match status" value="1"/>
</dbReference>
<evidence type="ECO:0000313" key="8">
    <source>
        <dbReference type="Proteomes" id="UP000578252"/>
    </source>
</evidence>
<proteinExistence type="predicted"/>
<evidence type="ECO:0000313" key="6">
    <source>
        <dbReference type="EMBL" id="NMX03965.1"/>
    </source>
</evidence>
<dbReference type="GO" id="GO:0016747">
    <property type="term" value="F:acyltransferase activity, transferring groups other than amino-acyl groups"/>
    <property type="evidence" value="ECO:0007669"/>
    <property type="project" value="InterPro"/>
</dbReference>
<dbReference type="PROSITE" id="PS51186">
    <property type="entry name" value="GNAT"/>
    <property type="match status" value="1"/>
</dbReference>
<protein>
    <submittedName>
        <fullName evidence="6">GNAT family N-acetyltransferase</fullName>
    </submittedName>
</protein>
<dbReference type="PANTHER" id="PTHR43877">
    <property type="entry name" value="AMINOALKYLPHOSPHONATE N-ACETYLTRANSFERASE-RELATED-RELATED"/>
    <property type="match status" value="1"/>
</dbReference>
<dbReference type="InterPro" id="IPR016181">
    <property type="entry name" value="Acyl_CoA_acyltransferase"/>
</dbReference>
<gene>
    <name evidence="4" type="ORF">FYZ43_08155</name>
    <name evidence="6" type="ORF">HHJ77_08495</name>
    <name evidence="5" type="ORF">HHJ78_05075</name>
</gene>
<feature type="domain" description="N-acetyltransferase" evidence="3">
    <location>
        <begin position="1"/>
        <end position="170"/>
    </location>
</feature>
<evidence type="ECO:0000313" key="9">
    <source>
        <dbReference type="Proteomes" id="UP001209486"/>
    </source>
</evidence>
<accession>A0A2J9KPX3</accession>
<comment type="caution">
    <text evidence="6">The sequence shown here is derived from an EMBL/GenBank/DDBJ whole genome shotgun (WGS) entry which is preliminary data.</text>
</comment>
<dbReference type="EMBL" id="JABCUR010000003">
    <property type="protein sequence ID" value="NMW64917.1"/>
    <property type="molecule type" value="Genomic_DNA"/>
</dbReference>
<dbReference type="InterPro" id="IPR000182">
    <property type="entry name" value="GNAT_dom"/>
</dbReference>
<evidence type="ECO:0000313" key="4">
    <source>
        <dbReference type="EMBL" id="MCU9969358.1"/>
    </source>
</evidence>
<organism evidence="6 7">
    <name type="scientific">Mobiluncus mulieris</name>
    <dbReference type="NCBI Taxonomy" id="2052"/>
    <lineage>
        <taxon>Bacteria</taxon>
        <taxon>Bacillati</taxon>
        <taxon>Actinomycetota</taxon>
        <taxon>Actinomycetes</taxon>
        <taxon>Actinomycetales</taxon>
        <taxon>Actinomycetaceae</taxon>
        <taxon>Mobiluncus</taxon>
    </lineage>
</organism>
<dbReference type="RefSeq" id="WP_103758904.1">
    <property type="nucleotide sequence ID" value="NZ_CAMPNB010000006.1"/>
</dbReference>
<dbReference type="Proteomes" id="UP000578252">
    <property type="component" value="Unassembled WGS sequence"/>
</dbReference>
<dbReference type="SUPFAM" id="SSF55729">
    <property type="entry name" value="Acyl-CoA N-acyltransferases (Nat)"/>
    <property type="match status" value="1"/>
</dbReference>
<keyword evidence="1 6" id="KW-0808">Transferase</keyword>
<reference evidence="4 9" key="1">
    <citation type="submission" date="2019-08" db="EMBL/GenBank/DDBJ databases">
        <title>Comparison of rpoB and gyrB Sequences from Mobiluncus Species and Development of a Multiplex PCR Method for Clinical Detection of Mobiluncus curtisii and Mobiluncus mulieris.</title>
        <authorList>
            <person name="Yang L."/>
            <person name="Shen Y."/>
            <person name="Xu G."/>
            <person name="Shu L.-B."/>
            <person name="Hu J."/>
            <person name="Zhang R."/>
            <person name="Wang Y."/>
            <person name="Zhou H.-W."/>
            <person name="Zhang X."/>
        </authorList>
    </citation>
    <scope>NUCLEOTIDE SEQUENCE [LARGE SCALE GENOMIC DNA]</scope>
    <source>
        <strain evidence="4 9">M26</strain>
    </source>
</reference>
<dbReference type="InterPro" id="IPR050832">
    <property type="entry name" value="Bact_Acetyltransf"/>
</dbReference>
<dbReference type="Proteomes" id="UP001209486">
    <property type="component" value="Unassembled WGS sequence"/>
</dbReference>
<keyword evidence="2" id="KW-0012">Acyltransferase</keyword>
<sequence length="170" mass="19549">MEIRPAQLTDAPALVVLSRETFTETFGAGYPPQDLAAFLETAYTVADYSQQINDPSSGVWVLADGDDLCGYVTAGRCKLPSQLARPEDGEIKRLYLLQKYQRRGWGTKLFETALNWLIDTNHPVLWLGVWSENFDAQKLYQRYGFDYADEYQFQVGESRDREFIYRRIVA</sequence>
<dbReference type="Proteomes" id="UP000575397">
    <property type="component" value="Unassembled WGS sequence"/>
</dbReference>
<dbReference type="PANTHER" id="PTHR43877:SF2">
    <property type="entry name" value="AMINOALKYLPHOSPHONATE N-ACETYLTRANSFERASE-RELATED"/>
    <property type="match status" value="1"/>
</dbReference>